<evidence type="ECO:0000256" key="8">
    <source>
        <dbReference type="SAM" id="MobiDB-lite"/>
    </source>
</evidence>
<keyword evidence="11" id="KW-1185">Reference proteome</keyword>
<dbReference type="GO" id="GO:0005634">
    <property type="term" value="C:nucleus"/>
    <property type="evidence" value="ECO:0007669"/>
    <property type="project" value="UniProtKB-SubCell"/>
</dbReference>
<evidence type="ECO:0000256" key="6">
    <source>
        <dbReference type="ARBA" id="ARBA00023242"/>
    </source>
</evidence>
<proteinExistence type="inferred from homology"/>
<feature type="region of interest" description="Disordered" evidence="8">
    <location>
        <begin position="145"/>
        <end position="170"/>
    </location>
</feature>
<dbReference type="GO" id="GO:0000786">
    <property type="term" value="C:nucleosome"/>
    <property type="evidence" value="ECO:0007669"/>
    <property type="project" value="UniProtKB-KW"/>
</dbReference>
<comment type="similarity">
    <text evidence="3">Belongs to the histone H3 family.</text>
</comment>
<protein>
    <recommendedName>
        <fullName evidence="9">Core Histone H2A/H2B/H3 domain-containing protein</fullName>
    </recommendedName>
</protein>
<dbReference type="PANTHER" id="PTHR11426">
    <property type="entry name" value="HISTONE H3"/>
    <property type="match status" value="1"/>
</dbReference>
<dbReference type="InterPro" id="IPR000164">
    <property type="entry name" value="Histone_H3/CENP-A"/>
</dbReference>
<dbReference type="Pfam" id="PF00125">
    <property type="entry name" value="Histone"/>
    <property type="match status" value="1"/>
</dbReference>
<evidence type="ECO:0000256" key="1">
    <source>
        <dbReference type="ARBA" id="ARBA00004123"/>
    </source>
</evidence>
<keyword evidence="7" id="KW-0544">Nucleosome core</keyword>
<evidence type="ECO:0000313" key="11">
    <source>
        <dbReference type="Proteomes" id="UP000230233"/>
    </source>
</evidence>
<dbReference type="EMBL" id="PDUG01000002">
    <property type="protein sequence ID" value="PIC46045.1"/>
    <property type="molecule type" value="Genomic_DNA"/>
</dbReference>
<name>A0A2G5V2N7_9PELO</name>
<dbReference type="Proteomes" id="UP000230233">
    <property type="component" value="Chromosome II"/>
</dbReference>
<dbReference type="CDD" id="cd22911">
    <property type="entry name" value="HFD_H3"/>
    <property type="match status" value="1"/>
</dbReference>
<dbReference type="OrthoDB" id="420022at2759"/>
<keyword evidence="4" id="KW-0158">Chromosome</keyword>
<evidence type="ECO:0000313" key="10">
    <source>
        <dbReference type="EMBL" id="PIC46045.1"/>
    </source>
</evidence>
<comment type="subcellular location">
    <subcellularLocation>
        <location evidence="2">Chromosome</location>
    </subcellularLocation>
    <subcellularLocation>
        <location evidence="1">Nucleus</location>
    </subcellularLocation>
</comment>
<evidence type="ECO:0000256" key="5">
    <source>
        <dbReference type="ARBA" id="ARBA00023125"/>
    </source>
</evidence>
<dbReference type="GO" id="GO:0046982">
    <property type="term" value="F:protein heterodimerization activity"/>
    <property type="evidence" value="ECO:0007669"/>
    <property type="project" value="InterPro"/>
</dbReference>
<dbReference type="InterPro" id="IPR009072">
    <property type="entry name" value="Histone-fold"/>
</dbReference>
<dbReference type="GO" id="GO:0003677">
    <property type="term" value="F:DNA binding"/>
    <property type="evidence" value="ECO:0007669"/>
    <property type="project" value="UniProtKB-KW"/>
</dbReference>
<feature type="domain" description="Core Histone H2A/H2B/H3" evidence="9">
    <location>
        <begin position="64"/>
        <end position="146"/>
    </location>
</feature>
<dbReference type="GO" id="GO:0030527">
    <property type="term" value="F:structural constituent of chromatin"/>
    <property type="evidence" value="ECO:0007669"/>
    <property type="project" value="InterPro"/>
</dbReference>
<evidence type="ECO:0000256" key="2">
    <source>
        <dbReference type="ARBA" id="ARBA00004286"/>
    </source>
</evidence>
<evidence type="ECO:0000256" key="4">
    <source>
        <dbReference type="ARBA" id="ARBA00022454"/>
    </source>
</evidence>
<dbReference type="SUPFAM" id="SSF47113">
    <property type="entry name" value="Histone-fold"/>
    <property type="match status" value="1"/>
</dbReference>
<dbReference type="STRING" id="1611254.A0A2G5V2N7"/>
<dbReference type="Gene3D" id="1.10.20.10">
    <property type="entry name" value="Histone, subunit A"/>
    <property type="match status" value="1"/>
</dbReference>
<dbReference type="InterPro" id="IPR007125">
    <property type="entry name" value="H2A/H2B/H3"/>
</dbReference>
<organism evidence="10 11">
    <name type="scientific">Caenorhabditis nigoni</name>
    <dbReference type="NCBI Taxonomy" id="1611254"/>
    <lineage>
        <taxon>Eukaryota</taxon>
        <taxon>Metazoa</taxon>
        <taxon>Ecdysozoa</taxon>
        <taxon>Nematoda</taxon>
        <taxon>Chromadorea</taxon>
        <taxon>Rhabditida</taxon>
        <taxon>Rhabditina</taxon>
        <taxon>Rhabditomorpha</taxon>
        <taxon>Rhabditoidea</taxon>
        <taxon>Rhabditidae</taxon>
        <taxon>Peloderinae</taxon>
        <taxon>Caenorhabditis</taxon>
    </lineage>
</organism>
<accession>A0A2G5V2N7</accession>
<sequence>MVRRYIDYSKWTNWCASADCPYCTKPPMSIARNLTPPRWMCAPRMRAVPQPSPRKRGLYLPTPALRDIRKYQKSTELLIKKAPFQRLCREICQKHRWDVRFQPAALEALQVAIEAYLVEIFQVSQNYAIHAGRVTIMKKDMQLAKRVRGNDAESDSDDNSDDDYSDDDDY</sequence>
<evidence type="ECO:0000256" key="7">
    <source>
        <dbReference type="ARBA" id="ARBA00023269"/>
    </source>
</evidence>
<reference evidence="11" key="1">
    <citation type="submission" date="2017-10" db="EMBL/GenBank/DDBJ databases">
        <title>Rapid genome shrinkage in a self-fertile nematode reveals novel sperm competition proteins.</title>
        <authorList>
            <person name="Yin D."/>
            <person name="Schwarz E.M."/>
            <person name="Thomas C.G."/>
            <person name="Felde R.L."/>
            <person name="Korf I.F."/>
            <person name="Cutter A.D."/>
            <person name="Schartner C.M."/>
            <person name="Ralston E.J."/>
            <person name="Meyer B.J."/>
            <person name="Haag E.S."/>
        </authorList>
    </citation>
    <scope>NUCLEOTIDE SEQUENCE [LARGE SCALE GENOMIC DNA]</scope>
    <source>
        <strain evidence="11">JU1422</strain>
    </source>
</reference>
<dbReference type="AlphaFoldDB" id="A0A2G5V2N7"/>
<feature type="compositionally biased region" description="Acidic residues" evidence="8">
    <location>
        <begin position="152"/>
        <end position="170"/>
    </location>
</feature>
<dbReference type="FunFam" id="1.10.20.10:FF:000085">
    <property type="entry name" value="Histone H3.2"/>
    <property type="match status" value="1"/>
</dbReference>
<evidence type="ECO:0000259" key="9">
    <source>
        <dbReference type="Pfam" id="PF00125"/>
    </source>
</evidence>
<gene>
    <name evidence="10" type="primary">Cnig_chr_II.g5860</name>
    <name evidence="10" type="ORF">B9Z55_005860</name>
</gene>
<dbReference type="PRINTS" id="PR00622">
    <property type="entry name" value="HISTONEH3"/>
</dbReference>
<keyword evidence="5" id="KW-0238">DNA-binding</keyword>
<keyword evidence="6" id="KW-0539">Nucleus</keyword>
<evidence type="ECO:0000256" key="3">
    <source>
        <dbReference type="ARBA" id="ARBA00010343"/>
    </source>
</evidence>
<comment type="caution">
    <text evidence="10">The sequence shown here is derived from an EMBL/GenBank/DDBJ whole genome shotgun (WGS) entry which is preliminary data.</text>
</comment>
<dbReference type="SMART" id="SM00428">
    <property type="entry name" value="H3"/>
    <property type="match status" value="1"/>
</dbReference>